<dbReference type="Proteomes" id="UP001519460">
    <property type="component" value="Unassembled WGS sequence"/>
</dbReference>
<feature type="compositionally biased region" description="Low complexity" evidence="1">
    <location>
        <begin position="534"/>
        <end position="550"/>
    </location>
</feature>
<feature type="region of interest" description="Disordered" evidence="1">
    <location>
        <begin position="136"/>
        <end position="214"/>
    </location>
</feature>
<dbReference type="PANTHER" id="PTHR13459:SF1">
    <property type="entry name" value="E3 UBIQUITIN-PROTEIN LIGASE RNF220 ISOFORM X1"/>
    <property type="match status" value="1"/>
</dbReference>
<keyword evidence="4" id="KW-1185">Reference proteome</keyword>
<feature type="compositionally biased region" description="Basic and acidic residues" evidence="1">
    <location>
        <begin position="147"/>
        <end position="162"/>
    </location>
</feature>
<dbReference type="EMBL" id="JACVVK020000240">
    <property type="protein sequence ID" value="KAK7482686.1"/>
    <property type="molecule type" value="Genomic_DNA"/>
</dbReference>
<dbReference type="PANTHER" id="PTHR13459">
    <property type="entry name" value="E3 UBIQUITIN-PROTEIN LIGASE RNF220 ISOFORM X1"/>
    <property type="match status" value="1"/>
</dbReference>
<protein>
    <recommendedName>
        <fullName evidence="2">E3 ubiquitin-protein ligase RNF220 middle domain-containing protein</fullName>
    </recommendedName>
</protein>
<proteinExistence type="predicted"/>
<dbReference type="AlphaFoldDB" id="A0ABD0K755"/>
<gene>
    <name evidence="3" type="ORF">BaRGS_00026095</name>
</gene>
<feature type="compositionally biased region" description="Polar residues" evidence="1">
    <location>
        <begin position="175"/>
        <end position="185"/>
    </location>
</feature>
<evidence type="ECO:0000313" key="3">
    <source>
        <dbReference type="EMBL" id="KAK7482686.1"/>
    </source>
</evidence>
<feature type="region of interest" description="Disordered" evidence="1">
    <location>
        <begin position="534"/>
        <end position="565"/>
    </location>
</feature>
<feature type="domain" description="E3 ubiquitin-protein ligase RNF220 middle" evidence="2">
    <location>
        <begin position="221"/>
        <end position="252"/>
    </location>
</feature>
<dbReference type="InterPro" id="IPR031824">
    <property type="entry name" value="RNF220_mid"/>
</dbReference>
<evidence type="ECO:0000256" key="1">
    <source>
        <dbReference type="SAM" id="MobiDB-lite"/>
    </source>
</evidence>
<comment type="caution">
    <text evidence="3">The sequence shown here is derived from an EMBL/GenBank/DDBJ whole genome shotgun (WGS) entry which is preliminary data.</text>
</comment>
<evidence type="ECO:0000313" key="4">
    <source>
        <dbReference type="Proteomes" id="UP001519460"/>
    </source>
</evidence>
<feature type="non-terminal residue" evidence="3">
    <location>
        <position position="599"/>
    </location>
</feature>
<sequence length="599" mass="65504">MLRFNYFKHYFAPPAGMDNPALVPNPLTSPALMMLASTAEGRDAPRLPAPPHPYSSQSMDKDMPAPPPHFSNAGFVYREPFPGIYPPMPPFIRPNLERSMGLIHGAGGAFRQLGPHEGVEPYHSAFTPAKKTKIDEVSCTSTYSSSDGHESGYRDKDGENSRKSMSPSVKEERPSSISSAGGDTNSEIHSDAGDLYDRGTPDSEGRSLRKQRKRSALDGHTPCCPICGLTLRPGEMDAHLAIEVDKLERICRALVRPFLIRLTPVFLSTPAALYEKTNSIRASCQHCDWTLPSPSGRKGKDSPSPEAVSRSRFERHFVIARAVYARAPDLATITQGAHATRGDIPDFLFCEAGDWQTYLRIRCNRQSRLNARSRNKKRRIGEENAKETQCPICSERLAGTPEELNAHVELCLKKQRQQEGEEEPVDVEGIGDQYEEYTWAGQTRIRATTLLEGGFAASGFQTAGTKKSPEHDGDLNVDGDDSEEYGKPQYPFTAEFFRAASREKILILIRSDSGLLCQEEVLLGVLKCCSGTETAQAGSSSGSGETTQGSSGLGEAPDGLCSSESETSGNQVALVSALKARLRELEQARSAKQKCLICM</sequence>
<evidence type="ECO:0000259" key="2">
    <source>
        <dbReference type="Pfam" id="PF15926"/>
    </source>
</evidence>
<reference evidence="3 4" key="1">
    <citation type="journal article" date="2023" name="Sci. Data">
        <title>Genome assembly of the Korean intertidal mud-creeper Batillaria attramentaria.</title>
        <authorList>
            <person name="Patra A.K."/>
            <person name="Ho P.T."/>
            <person name="Jun S."/>
            <person name="Lee S.J."/>
            <person name="Kim Y."/>
            <person name="Won Y.J."/>
        </authorList>
    </citation>
    <scope>NUCLEOTIDE SEQUENCE [LARGE SCALE GENOMIC DNA]</scope>
    <source>
        <strain evidence="3">Wonlab-2016</strain>
    </source>
</reference>
<dbReference type="InterPro" id="IPR052443">
    <property type="entry name" value="E3_ubiq-ligase_RNF220-like"/>
</dbReference>
<name>A0ABD0K755_9CAEN</name>
<accession>A0ABD0K755</accession>
<dbReference type="Pfam" id="PF15926">
    <property type="entry name" value="RNF220"/>
    <property type="match status" value="2"/>
</dbReference>
<organism evidence="3 4">
    <name type="scientific">Batillaria attramentaria</name>
    <dbReference type="NCBI Taxonomy" id="370345"/>
    <lineage>
        <taxon>Eukaryota</taxon>
        <taxon>Metazoa</taxon>
        <taxon>Spiralia</taxon>
        <taxon>Lophotrochozoa</taxon>
        <taxon>Mollusca</taxon>
        <taxon>Gastropoda</taxon>
        <taxon>Caenogastropoda</taxon>
        <taxon>Sorbeoconcha</taxon>
        <taxon>Cerithioidea</taxon>
        <taxon>Batillariidae</taxon>
        <taxon>Batillaria</taxon>
    </lineage>
</organism>
<feature type="region of interest" description="Disordered" evidence="1">
    <location>
        <begin position="461"/>
        <end position="484"/>
    </location>
</feature>
<feature type="compositionally biased region" description="Basic and acidic residues" evidence="1">
    <location>
        <begin position="186"/>
        <end position="207"/>
    </location>
</feature>
<feature type="domain" description="E3 ubiquitin-protein ligase RNF220 middle" evidence="2">
    <location>
        <begin position="352"/>
        <end position="490"/>
    </location>
</feature>
<feature type="region of interest" description="Disordered" evidence="1">
    <location>
        <begin position="42"/>
        <end position="62"/>
    </location>
</feature>